<comment type="similarity">
    <text evidence="3">Belongs to the PIGU family.</text>
</comment>
<evidence type="ECO:0000313" key="12">
    <source>
        <dbReference type="EMBL" id="KAF7386104.1"/>
    </source>
</evidence>
<feature type="transmembrane region" description="Helical" evidence="9">
    <location>
        <begin position="303"/>
        <end position="324"/>
    </location>
</feature>
<evidence type="ECO:0000259" key="11">
    <source>
        <dbReference type="Pfam" id="PF14846"/>
    </source>
</evidence>
<keyword evidence="7 9" id="KW-1133">Transmembrane helix</keyword>
<comment type="caution">
    <text evidence="12">The sequence shown here is derived from an EMBL/GenBank/DDBJ whole genome shotgun (WGS) entry which is preliminary data.</text>
</comment>
<organism evidence="12 13">
    <name type="scientific">Vespula germanica</name>
    <name type="common">German yellow jacket</name>
    <name type="synonym">Paravespula germanica</name>
    <dbReference type="NCBI Taxonomy" id="30212"/>
    <lineage>
        <taxon>Eukaryota</taxon>
        <taxon>Metazoa</taxon>
        <taxon>Ecdysozoa</taxon>
        <taxon>Arthropoda</taxon>
        <taxon>Hexapoda</taxon>
        <taxon>Insecta</taxon>
        <taxon>Pterygota</taxon>
        <taxon>Neoptera</taxon>
        <taxon>Endopterygota</taxon>
        <taxon>Hymenoptera</taxon>
        <taxon>Apocrita</taxon>
        <taxon>Aculeata</taxon>
        <taxon>Vespoidea</taxon>
        <taxon>Vespidae</taxon>
        <taxon>Vespinae</taxon>
        <taxon>Vespula</taxon>
    </lineage>
</organism>
<dbReference type="Proteomes" id="UP000617340">
    <property type="component" value="Unassembled WGS sequence"/>
</dbReference>
<keyword evidence="4" id="KW-0337">GPI-anchor biosynthesis</keyword>
<evidence type="ECO:0000256" key="4">
    <source>
        <dbReference type="ARBA" id="ARBA00022502"/>
    </source>
</evidence>
<dbReference type="PANTHER" id="PTHR13121:SF0">
    <property type="entry name" value="PHOSPHATIDYLINOSITOL GLYCAN ANCHOR BIOSYNTHESIS CLASS U PROTEIN"/>
    <property type="match status" value="1"/>
</dbReference>
<feature type="signal peptide" evidence="10">
    <location>
        <begin position="1"/>
        <end position="29"/>
    </location>
</feature>
<keyword evidence="13" id="KW-1185">Reference proteome</keyword>
<comment type="subcellular location">
    <subcellularLocation>
        <location evidence="1">Endoplasmic reticulum membrane</location>
        <topology evidence="1">Multi-pass membrane protein</topology>
    </subcellularLocation>
</comment>
<protein>
    <recommendedName>
        <fullName evidence="11">DUF4485 domain-containing protein</fullName>
    </recommendedName>
</protein>
<feature type="transmembrane region" description="Helical" evidence="9">
    <location>
        <begin position="259"/>
        <end position="275"/>
    </location>
</feature>
<keyword evidence="6" id="KW-0256">Endoplasmic reticulum</keyword>
<feature type="domain" description="DUF4485" evidence="11">
    <location>
        <begin position="383"/>
        <end position="452"/>
    </location>
</feature>
<evidence type="ECO:0000313" key="13">
    <source>
        <dbReference type="Proteomes" id="UP000617340"/>
    </source>
</evidence>
<feature type="chain" id="PRO_5032658769" description="DUF4485 domain-containing protein" evidence="10">
    <location>
        <begin position="30"/>
        <end position="515"/>
    </location>
</feature>
<keyword evidence="5 9" id="KW-0812">Transmembrane</keyword>
<evidence type="ECO:0000256" key="1">
    <source>
        <dbReference type="ARBA" id="ARBA00004477"/>
    </source>
</evidence>
<evidence type="ECO:0000256" key="9">
    <source>
        <dbReference type="SAM" id="Phobius"/>
    </source>
</evidence>
<keyword evidence="10" id="KW-0732">Signal</keyword>
<dbReference type="EMBL" id="JACSDZ010000015">
    <property type="protein sequence ID" value="KAF7386104.1"/>
    <property type="molecule type" value="Genomic_DNA"/>
</dbReference>
<dbReference type="AlphaFoldDB" id="A0A834MWD7"/>
<evidence type="ECO:0000256" key="2">
    <source>
        <dbReference type="ARBA" id="ARBA00004687"/>
    </source>
</evidence>
<dbReference type="InterPro" id="IPR027831">
    <property type="entry name" value="DUF4485"/>
</dbReference>
<dbReference type="InterPro" id="IPR009600">
    <property type="entry name" value="PIG-U"/>
</dbReference>
<dbReference type="GO" id="GO:0006506">
    <property type="term" value="P:GPI anchor biosynthetic process"/>
    <property type="evidence" value="ECO:0007669"/>
    <property type="project" value="UniProtKB-UniPathway"/>
</dbReference>
<feature type="transmembrane region" description="Helical" evidence="9">
    <location>
        <begin position="330"/>
        <end position="353"/>
    </location>
</feature>
<evidence type="ECO:0000256" key="10">
    <source>
        <dbReference type="SAM" id="SignalP"/>
    </source>
</evidence>
<dbReference type="UniPathway" id="UPA00196"/>
<reference evidence="12" key="1">
    <citation type="journal article" date="2020" name="G3 (Bethesda)">
        <title>High-Quality Assemblies for Three Invasive Social Wasps from the &lt;i&gt;Vespula&lt;/i&gt; Genus.</title>
        <authorList>
            <person name="Harrop T.W.R."/>
            <person name="Guhlin J."/>
            <person name="McLaughlin G.M."/>
            <person name="Permina E."/>
            <person name="Stockwell P."/>
            <person name="Gilligan J."/>
            <person name="Le Lec M.F."/>
            <person name="Gruber M.A.M."/>
            <person name="Quinn O."/>
            <person name="Lovegrove M."/>
            <person name="Duncan E.J."/>
            <person name="Remnant E.J."/>
            <person name="Van Eeckhoven J."/>
            <person name="Graham B."/>
            <person name="Knapp R.A."/>
            <person name="Langford K.W."/>
            <person name="Kronenberg Z."/>
            <person name="Press M.O."/>
            <person name="Eacker S.M."/>
            <person name="Wilson-Rankin E.E."/>
            <person name="Purcell J."/>
            <person name="Lester P.J."/>
            <person name="Dearden P.K."/>
        </authorList>
    </citation>
    <scope>NUCLEOTIDE SEQUENCE</scope>
    <source>
        <strain evidence="12">Linc-1</strain>
    </source>
</reference>
<evidence type="ECO:0000256" key="7">
    <source>
        <dbReference type="ARBA" id="ARBA00022989"/>
    </source>
</evidence>
<name>A0A834MWD7_VESGE</name>
<keyword evidence="8 9" id="KW-0472">Membrane</keyword>
<feature type="transmembrane region" description="Helical" evidence="9">
    <location>
        <begin position="82"/>
        <end position="104"/>
    </location>
</feature>
<feature type="transmembrane region" description="Helical" evidence="9">
    <location>
        <begin position="229"/>
        <end position="252"/>
    </location>
</feature>
<evidence type="ECO:0000256" key="6">
    <source>
        <dbReference type="ARBA" id="ARBA00022824"/>
    </source>
</evidence>
<dbReference type="GO" id="GO:0016255">
    <property type="term" value="P:attachment of GPI anchor to protein"/>
    <property type="evidence" value="ECO:0007669"/>
    <property type="project" value="InterPro"/>
</dbReference>
<accession>A0A834MWD7</accession>
<dbReference type="Pfam" id="PF06728">
    <property type="entry name" value="PIG-U"/>
    <property type="match status" value="1"/>
</dbReference>
<evidence type="ECO:0000256" key="8">
    <source>
        <dbReference type="ARBA" id="ARBA00023136"/>
    </source>
</evidence>
<comment type="pathway">
    <text evidence="2">Glycolipid biosynthesis; glycosylphosphatidylinositol-anchor biosynthesis.</text>
</comment>
<evidence type="ECO:0000256" key="5">
    <source>
        <dbReference type="ARBA" id="ARBA00022692"/>
    </source>
</evidence>
<feature type="transmembrane region" description="Helical" evidence="9">
    <location>
        <begin position="137"/>
        <end position="167"/>
    </location>
</feature>
<dbReference type="PANTHER" id="PTHR13121">
    <property type="entry name" value="GPI TRANSAMIDASE COMPONENT PIG-U"/>
    <property type="match status" value="1"/>
</dbReference>
<feature type="transmembrane region" description="Helical" evidence="9">
    <location>
        <begin position="179"/>
        <end position="209"/>
    </location>
</feature>
<dbReference type="GO" id="GO:0042765">
    <property type="term" value="C:GPI-anchor transamidase complex"/>
    <property type="evidence" value="ECO:0007669"/>
    <property type="project" value="InterPro"/>
</dbReference>
<sequence length="515" mass="59039">MLTKWLPNFILAVAIRFLLMNSEYQNVISERVEVSTALNSWKRVTEGIYLYNFGIDPYSGDLFHETPICLYVFNIIQRYFPWWALCLLFVVTDLISALCLFYVANNYNDSWSPLEEEDKKQDVSKEKDNGTSTKADIALYILMIYLFNPYIILNCVAFTTTVFSNLLNSITLVAMVRHSIFWSCISIALLTLQNLYPMSLLVPVAIYISPDVRPNIGLYWYFLTEMFEHFKSLFIASFQINVGLLYVVPLALKLRRQPILLAFSYLAIITIFKSYPCVGDVGFYISLIPFWMHLFQHMQQGFIISCFILVCTGFAPIVWHQWIYARSANANFYFGVTLAFAVAQIFLLTDILFANIKYEFASRHNINKDVTGSKATLLLDQNKKTKKNKHAIDRVRIVEWSRRLAGIPDESDEGIKNRNDYVQLLKIMTRGGRLHGIFLDPPPDNDEIPSLAESMCNFLCSKCKDLPNAGPLEPIISRKTPDGCAYISLRKIENKGILCYLAVSPDGLTMPKKEQ</sequence>
<proteinExistence type="inferred from homology"/>
<gene>
    <name evidence="12" type="ORF">HZH68_013236</name>
</gene>
<dbReference type="Pfam" id="PF14846">
    <property type="entry name" value="DUF4485"/>
    <property type="match status" value="1"/>
</dbReference>
<evidence type="ECO:0000256" key="3">
    <source>
        <dbReference type="ARBA" id="ARBA00010026"/>
    </source>
</evidence>